<reference evidence="3 4" key="1">
    <citation type="journal article" date="2019" name="Int. J. Syst. Evol. Microbiol.">
        <title>The Global Catalogue of Microorganisms (GCM) 10K type strain sequencing project: providing services to taxonomists for standard genome sequencing and annotation.</title>
        <authorList>
            <consortium name="The Broad Institute Genomics Platform"/>
            <consortium name="The Broad Institute Genome Sequencing Center for Infectious Disease"/>
            <person name="Wu L."/>
            <person name="Ma J."/>
        </authorList>
    </citation>
    <scope>NUCLEOTIDE SEQUENCE [LARGE SCALE GENOMIC DNA]</scope>
    <source>
        <strain evidence="3 4">JCM 3106</strain>
    </source>
</reference>
<evidence type="ECO:0008006" key="5">
    <source>
        <dbReference type="Google" id="ProtNLM"/>
    </source>
</evidence>
<name>A0ABN3XUU7_9ACTN</name>
<comment type="caution">
    <text evidence="3">The sequence shown here is derived from an EMBL/GenBank/DDBJ whole genome shotgun (WGS) entry which is preliminary data.</text>
</comment>
<feature type="transmembrane region" description="Helical" evidence="2">
    <location>
        <begin position="47"/>
        <end position="68"/>
    </location>
</feature>
<dbReference type="EMBL" id="BAAAWD010000006">
    <property type="protein sequence ID" value="GAA2996949.1"/>
    <property type="molecule type" value="Genomic_DNA"/>
</dbReference>
<keyword evidence="2" id="KW-0812">Transmembrane</keyword>
<proteinExistence type="predicted"/>
<evidence type="ECO:0000256" key="2">
    <source>
        <dbReference type="SAM" id="Phobius"/>
    </source>
</evidence>
<dbReference type="Proteomes" id="UP001499930">
    <property type="component" value="Unassembled WGS sequence"/>
</dbReference>
<dbReference type="InterPro" id="IPR006311">
    <property type="entry name" value="TAT_signal"/>
</dbReference>
<evidence type="ECO:0000256" key="1">
    <source>
        <dbReference type="SAM" id="MobiDB-lite"/>
    </source>
</evidence>
<dbReference type="PROSITE" id="PS51318">
    <property type="entry name" value="TAT"/>
    <property type="match status" value="1"/>
</dbReference>
<keyword evidence="2" id="KW-1133">Transmembrane helix</keyword>
<feature type="region of interest" description="Disordered" evidence="1">
    <location>
        <begin position="90"/>
        <end position="109"/>
    </location>
</feature>
<evidence type="ECO:0000313" key="4">
    <source>
        <dbReference type="Proteomes" id="UP001499930"/>
    </source>
</evidence>
<protein>
    <recommendedName>
        <fullName evidence="5">Mercuric ion transport protein</fullName>
    </recommendedName>
</protein>
<evidence type="ECO:0000313" key="3">
    <source>
        <dbReference type="EMBL" id="GAA2996949.1"/>
    </source>
</evidence>
<keyword evidence="4" id="KW-1185">Reference proteome</keyword>
<keyword evidence="2" id="KW-0472">Membrane</keyword>
<gene>
    <name evidence="3" type="ORF">GCM10017559_16850</name>
</gene>
<accession>A0ABN3XUU7</accession>
<organism evidence="3 4">
    <name type="scientific">Streptosporangium longisporum</name>
    <dbReference type="NCBI Taxonomy" id="46187"/>
    <lineage>
        <taxon>Bacteria</taxon>
        <taxon>Bacillati</taxon>
        <taxon>Actinomycetota</taxon>
        <taxon>Actinomycetes</taxon>
        <taxon>Streptosporangiales</taxon>
        <taxon>Streptosporangiaceae</taxon>
        <taxon>Streptosporangium</taxon>
    </lineage>
</organism>
<sequence length="109" mass="10745">MPASTDPDRRRRLLPAGLTGLAAVACAACCVLPVLLAAGVIGGTGAVALTGVMPTVALISGGVAVLAWGPVWFLRSRRHATGCAGGTGCGCRSTGAHRPAASDPLQSQP</sequence>